<dbReference type="InterPro" id="IPR011622">
    <property type="entry name" value="7TMR_DISM_rcpt_extracell_dom2"/>
</dbReference>
<dbReference type="InterPro" id="IPR029787">
    <property type="entry name" value="Nucleotide_cyclase"/>
</dbReference>
<comment type="cofactor">
    <cofactor evidence="1">
        <name>Mg(2+)</name>
        <dbReference type="ChEBI" id="CHEBI:18420"/>
    </cofactor>
</comment>
<dbReference type="RefSeq" id="WP_010361944.1">
    <property type="nucleotide sequence ID" value="NZ_AHBZ03000027.1"/>
</dbReference>
<dbReference type="Gene3D" id="3.30.70.270">
    <property type="match status" value="1"/>
</dbReference>
<dbReference type="SUPFAM" id="SSF55073">
    <property type="entry name" value="Nucleotide cyclase"/>
    <property type="match status" value="1"/>
</dbReference>
<comment type="catalytic activity">
    <reaction evidence="3">
        <text>2 GTP = 3',3'-c-di-GMP + 2 diphosphate</text>
        <dbReference type="Rhea" id="RHEA:24898"/>
        <dbReference type="ChEBI" id="CHEBI:33019"/>
        <dbReference type="ChEBI" id="CHEBI:37565"/>
        <dbReference type="ChEBI" id="CHEBI:58805"/>
        <dbReference type="EC" id="2.7.7.65"/>
    </reaction>
</comment>
<dbReference type="EMBL" id="AHBZ03000027">
    <property type="protein sequence ID" value="KAF7764642.1"/>
    <property type="molecule type" value="Genomic_DNA"/>
</dbReference>
<dbReference type="Gene3D" id="2.60.40.2380">
    <property type="match status" value="1"/>
</dbReference>
<dbReference type="EC" id="2.7.7.65" evidence="2"/>
<keyword evidence="4" id="KW-1133">Transmembrane helix</keyword>
<evidence type="ECO:0000256" key="2">
    <source>
        <dbReference type="ARBA" id="ARBA00012528"/>
    </source>
</evidence>
<proteinExistence type="predicted"/>
<dbReference type="Pfam" id="PF07695">
    <property type="entry name" value="7TMR-DISM_7TM"/>
    <property type="match status" value="1"/>
</dbReference>
<organism evidence="7 8">
    <name type="scientific">Pseudoalteromonas citrea</name>
    <dbReference type="NCBI Taxonomy" id="43655"/>
    <lineage>
        <taxon>Bacteria</taxon>
        <taxon>Pseudomonadati</taxon>
        <taxon>Pseudomonadota</taxon>
        <taxon>Gammaproteobacteria</taxon>
        <taxon>Alteromonadales</taxon>
        <taxon>Pseudoalteromonadaceae</taxon>
        <taxon>Pseudoalteromonas</taxon>
    </lineage>
</organism>
<dbReference type="InterPro" id="IPR000160">
    <property type="entry name" value="GGDEF_dom"/>
</dbReference>
<protein>
    <recommendedName>
        <fullName evidence="2">diguanylate cyclase</fullName>
        <ecNumber evidence="2">2.7.7.65</ecNumber>
    </recommendedName>
</protein>
<dbReference type="FunFam" id="3.30.70.270:FF:000001">
    <property type="entry name" value="Diguanylate cyclase domain protein"/>
    <property type="match status" value="1"/>
</dbReference>
<dbReference type="Pfam" id="PF07696">
    <property type="entry name" value="7TMR-DISMED2"/>
    <property type="match status" value="1"/>
</dbReference>
<dbReference type="SMART" id="SM00267">
    <property type="entry name" value="GGDEF"/>
    <property type="match status" value="1"/>
</dbReference>
<evidence type="ECO:0000313" key="7">
    <source>
        <dbReference type="EMBL" id="KAF7764642.1"/>
    </source>
</evidence>
<evidence type="ECO:0000256" key="5">
    <source>
        <dbReference type="SAM" id="SignalP"/>
    </source>
</evidence>
<feature type="transmembrane region" description="Helical" evidence="4">
    <location>
        <begin position="302"/>
        <end position="323"/>
    </location>
</feature>
<dbReference type="GO" id="GO:1902201">
    <property type="term" value="P:negative regulation of bacterial-type flagellum-dependent cell motility"/>
    <property type="evidence" value="ECO:0007669"/>
    <property type="project" value="TreeGrafter"/>
</dbReference>
<dbReference type="PROSITE" id="PS50887">
    <property type="entry name" value="GGDEF"/>
    <property type="match status" value="1"/>
</dbReference>
<keyword evidence="4" id="KW-0812">Transmembrane</keyword>
<feature type="transmembrane region" description="Helical" evidence="4">
    <location>
        <begin position="208"/>
        <end position="233"/>
    </location>
</feature>
<dbReference type="GO" id="GO:0043709">
    <property type="term" value="P:cell adhesion involved in single-species biofilm formation"/>
    <property type="evidence" value="ECO:0007669"/>
    <property type="project" value="TreeGrafter"/>
</dbReference>
<feature type="transmembrane region" description="Helical" evidence="4">
    <location>
        <begin position="272"/>
        <end position="296"/>
    </location>
</feature>
<name>A0AAD4FQ32_9GAMM</name>
<keyword evidence="5" id="KW-0732">Signal</keyword>
<feature type="chain" id="PRO_5042226977" description="diguanylate cyclase" evidence="5">
    <location>
        <begin position="23"/>
        <end position="599"/>
    </location>
</feature>
<dbReference type="InterPro" id="IPR050469">
    <property type="entry name" value="Diguanylate_Cyclase"/>
</dbReference>
<evidence type="ECO:0000256" key="3">
    <source>
        <dbReference type="ARBA" id="ARBA00034247"/>
    </source>
</evidence>
<dbReference type="InterPro" id="IPR011623">
    <property type="entry name" value="7TMR_DISM_rcpt_extracell_dom1"/>
</dbReference>
<dbReference type="GO" id="GO:0005886">
    <property type="term" value="C:plasma membrane"/>
    <property type="evidence" value="ECO:0007669"/>
    <property type="project" value="TreeGrafter"/>
</dbReference>
<reference evidence="7" key="1">
    <citation type="journal article" date="2012" name="J. Bacteriol.">
        <title>Genome sequences of type strains of seven species of the marine bacterium Pseudoalteromonas.</title>
        <authorList>
            <person name="Xie B.B."/>
            <person name="Shu Y.L."/>
            <person name="Qin Q.L."/>
            <person name="Rong J.C."/>
            <person name="Zhang X.Y."/>
            <person name="Chen X.L."/>
            <person name="Shi M."/>
            <person name="He H.L."/>
            <person name="Zhou B.C."/>
            <person name="Zhang Y.Z."/>
        </authorList>
    </citation>
    <scope>NUCLEOTIDE SEQUENCE</scope>
    <source>
        <strain evidence="7">DSM 8771</strain>
    </source>
</reference>
<dbReference type="Proteomes" id="UP000016487">
    <property type="component" value="Unassembled WGS sequence"/>
</dbReference>
<feature type="transmembrane region" description="Helical" evidence="4">
    <location>
        <begin position="245"/>
        <end position="265"/>
    </location>
</feature>
<gene>
    <name evidence="7" type="ORF">PCIT_b0684</name>
</gene>
<accession>A0AAD4FQ32</accession>
<sequence length="599" mass="67863">MKAIAMVIIWMLTGFSCNMAIAELQIAGSAQRINLNSALYYTESQSSSFSEMITLPNTQWIKSTQESFNLGYTKKTYWLKVDLNAVNNSQHYLIEIANPVIDNLTIYIIQNDKVTTQYFLGDKQPFEARPITHPHFVFPLPSSNHLSTLYIHVETASSMQVPIFMWPESTFYKADQTRLLVIGIYFGLMGIMAIYNLLLFVSIKDKTLLFYVAYVASMTLFYLSLSGVGFQYFWPRSLWWNDQSIVIFLLSSISFGVLFIIQLLDLQTTRKYLYYGCQAILLCALFILFLSAFLSYSNVIQSTIYLAVFACIWGVACGATRLLDGSKLAIYYTIAWGAALSGGVILAANKFTLLDRTWFSEHALLIGTAIEVACLSFAIAERISFEKRKRYDIQKRLVTTQRIQNEQLELQVQARTNELQHVVSQLELANNTDHLTQIANRRMLNQCLEDECARSIRFQHPLSILLIDIDFFKLINDEHGHQVGDNCLVHIATVLTASCNFAGDIVARYGGEEFCILLPERPSIEALAIAQNIRAEIQNTPYHTPRVTIPMTVSIGVYTSKDTQAYADKLIQYADSALYDAKKSGRNKVCTYPNMVTPQ</sequence>
<feature type="transmembrane region" description="Helical" evidence="4">
    <location>
        <begin position="330"/>
        <end position="351"/>
    </location>
</feature>
<feature type="transmembrane region" description="Helical" evidence="4">
    <location>
        <begin position="363"/>
        <end position="380"/>
    </location>
</feature>
<feature type="signal peptide" evidence="5">
    <location>
        <begin position="1"/>
        <end position="22"/>
    </location>
</feature>
<dbReference type="PROSITE" id="PS51257">
    <property type="entry name" value="PROKAR_LIPOPROTEIN"/>
    <property type="match status" value="1"/>
</dbReference>
<evidence type="ECO:0000259" key="6">
    <source>
        <dbReference type="PROSITE" id="PS50887"/>
    </source>
</evidence>
<feature type="transmembrane region" description="Helical" evidence="4">
    <location>
        <begin position="179"/>
        <end position="201"/>
    </location>
</feature>
<dbReference type="NCBIfam" id="TIGR00254">
    <property type="entry name" value="GGDEF"/>
    <property type="match status" value="1"/>
</dbReference>
<dbReference type="AlphaFoldDB" id="A0AAD4FQ32"/>
<dbReference type="PANTHER" id="PTHR45138">
    <property type="entry name" value="REGULATORY COMPONENTS OF SENSORY TRANSDUCTION SYSTEM"/>
    <property type="match status" value="1"/>
</dbReference>
<keyword evidence="4" id="KW-0472">Membrane</keyword>
<dbReference type="CDD" id="cd01949">
    <property type="entry name" value="GGDEF"/>
    <property type="match status" value="1"/>
</dbReference>
<evidence type="ECO:0000256" key="1">
    <source>
        <dbReference type="ARBA" id="ARBA00001946"/>
    </source>
</evidence>
<dbReference type="Pfam" id="PF00990">
    <property type="entry name" value="GGDEF"/>
    <property type="match status" value="1"/>
</dbReference>
<evidence type="ECO:0000256" key="4">
    <source>
        <dbReference type="SAM" id="Phobius"/>
    </source>
</evidence>
<dbReference type="InterPro" id="IPR043128">
    <property type="entry name" value="Rev_trsase/Diguanyl_cyclase"/>
</dbReference>
<comment type="caution">
    <text evidence="7">The sequence shown here is derived from an EMBL/GenBank/DDBJ whole genome shotgun (WGS) entry which is preliminary data.</text>
</comment>
<dbReference type="PANTHER" id="PTHR45138:SF9">
    <property type="entry name" value="DIGUANYLATE CYCLASE DGCM-RELATED"/>
    <property type="match status" value="1"/>
</dbReference>
<evidence type="ECO:0000313" key="8">
    <source>
        <dbReference type="Proteomes" id="UP000016487"/>
    </source>
</evidence>
<reference evidence="7" key="2">
    <citation type="submission" date="2015-03" db="EMBL/GenBank/DDBJ databases">
        <title>Genome sequence of Pseudoalteromonas citrea.</title>
        <authorList>
            <person name="Xie B.-B."/>
            <person name="Rong J.-C."/>
            <person name="Qin Q.-L."/>
            <person name="Zhang Y.-Z."/>
        </authorList>
    </citation>
    <scope>NUCLEOTIDE SEQUENCE</scope>
    <source>
        <strain evidence="7">DSM 8771</strain>
    </source>
</reference>
<dbReference type="GO" id="GO:0052621">
    <property type="term" value="F:diguanylate cyclase activity"/>
    <property type="evidence" value="ECO:0007669"/>
    <property type="project" value="UniProtKB-EC"/>
</dbReference>
<feature type="domain" description="GGDEF" evidence="6">
    <location>
        <begin position="460"/>
        <end position="594"/>
    </location>
</feature>